<proteinExistence type="predicted"/>
<dbReference type="PATRIC" id="fig|1310697.3.peg.2475"/>
<evidence type="ECO:0000313" key="2">
    <source>
        <dbReference type="Proteomes" id="UP000027327"/>
    </source>
</evidence>
<sequence>MLETASSISENCPMTLSDVLKMPLSFESTYFNSSAWETRKKNLENDIERHNAFIKLGQEVIKGLNALASRSR</sequence>
<reference evidence="1 2" key="1">
    <citation type="submission" date="2014-04" db="EMBL/GenBank/DDBJ databases">
        <title>Comparative genomics and transcriptomics to identify genetic mechanisms underlying the emergence of carbapenem resistant Acinetobacter baumannii (CRAb).</title>
        <authorList>
            <person name="Harris A.D."/>
            <person name="Johnson K.J."/>
            <person name="George J."/>
            <person name="Nadendla S."/>
            <person name="Daugherty S.C."/>
            <person name="Parankush S."/>
            <person name="Sadzewicz L."/>
            <person name="Tallon L."/>
            <person name="Sengamalay N."/>
            <person name="Hazen T.H."/>
            <person name="Rasko D.A."/>
        </authorList>
    </citation>
    <scope>NUCLEOTIDE SEQUENCE [LARGE SCALE GENOMIC DNA]</scope>
    <source>
        <strain evidence="1 2">21072</strain>
    </source>
</reference>
<gene>
    <name evidence="1" type="ORF">J596_2574</name>
</gene>
<dbReference type="Proteomes" id="UP000027327">
    <property type="component" value="Unassembled WGS sequence"/>
</dbReference>
<dbReference type="EMBL" id="JMOD01000048">
    <property type="protein sequence ID" value="KCY17770.1"/>
    <property type="molecule type" value="Genomic_DNA"/>
</dbReference>
<protein>
    <submittedName>
        <fullName evidence="1">Uncharacterized protein</fullName>
    </submittedName>
</protein>
<comment type="caution">
    <text evidence="1">The sequence shown here is derived from an EMBL/GenBank/DDBJ whole genome shotgun (WGS) entry which is preliminary data.</text>
</comment>
<name>A0A062IDE9_ACIBA</name>
<dbReference type="AlphaFoldDB" id="A0A062IDE9"/>
<dbReference type="RefSeq" id="WP_031980776.1">
    <property type="nucleotide sequence ID" value="NZ_JMOD01000048.1"/>
</dbReference>
<organism evidence="1 2">
    <name type="scientific">Acinetobacter baumannii 21072</name>
    <dbReference type="NCBI Taxonomy" id="1310697"/>
    <lineage>
        <taxon>Bacteria</taxon>
        <taxon>Pseudomonadati</taxon>
        <taxon>Pseudomonadota</taxon>
        <taxon>Gammaproteobacteria</taxon>
        <taxon>Moraxellales</taxon>
        <taxon>Moraxellaceae</taxon>
        <taxon>Acinetobacter</taxon>
        <taxon>Acinetobacter calcoaceticus/baumannii complex</taxon>
    </lineage>
</organism>
<evidence type="ECO:0000313" key="1">
    <source>
        <dbReference type="EMBL" id="KCY17770.1"/>
    </source>
</evidence>
<accession>A0A062IDE9</accession>